<gene>
    <name evidence="1" type="ORF">MNOR_LOCUS20501</name>
</gene>
<dbReference type="Proteomes" id="UP001497623">
    <property type="component" value="Unassembled WGS sequence"/>
</dbReference>
<dbReference type="SUPFAM" id="SSF57414">
    <property type="entry name" value="Hairpin loop containing domain-like"/>
    <property type="match status" value="1"/>
</dbReference>
<keyword evidence="2" id="KW-1185">Reference proteome</keyword>
<accession>A0AAV2R759</accession>
<comment type="caution">
    <text evidence="1">The sequence shown here is derived from an EMBL/GenBank/DDBJ whole genome shotgun (WGS) entry which is preliminary data.</text>
</comment>
<sequence length="233" mass="26074">KWSFWTVLFTYYVMTHPVPRTCLYCRQLLLQLLLVVSYVIADFQGIKFVKHEFDPSSSALTKCNTSPIDIISPMQKEASPVLCQAFCIKEGNCTHYSIQDGQCKLYSLALDVGYSVPTDSARAMYSRWQEPNMALGATIKALDIYSGYPSPDVLINGILCWDDPLDCFCTTVDNSWITVDLGAQMTITKVVITTSFDYDTEYFASFNIHIGSFGNSADPKVAEKNGDLANEKE</sequence>
<evidence type="ECO:0000313" key="1">
    <source>
        <dbReference type="EMBL" id="CAL4114743.1"/>
    </source>
</evidence>
<dbReference type="Gene3D" id="2.60.120.260">
    <property type="entry name" value="Galactose-binding domain-like"/>
    <property type="match status" value="1"/>
</dbReference>
<evidence type="ECO:0008006" key="3">
    <source>
        <dbReference type="Google" id="ProtNLM"/>
    </source>
</evidence>
<dbReference type="InterPro" id="IPR008979">
    <property type="entry name" value="Galactose-bd-like_sf"/>
</dbReference>
<reference evidence="1 2" key="1">
    <citation type="submission" date="2024-05" db="EMBL/GenBank/DDBJ databases">
        <authorList>
            <person name="Wallberg A."/>
        </authorList>
    </citation>
    <scope>NUCLEOTIDE SEQUENCE [LARGE SCALE GENOMIC DNA]</scope>
</reference>
<dbReference type="SUPFAM" id="SSF49785">
    <property type="entry name" value="Galactose-binding domain-like"/>
    <property type="match status" value="1"/>
</dbReference>
<feature type="non-terminal residue" evidence="1">
    <location>
        <position position="1"/>
    </location>
</feature>
<name>A0AAV2R759_MEGNR</name>
<dbReference type="Pfam" id="PF22633">
    <property type="entry name" value="F5_F8_type_C_2"/>
    <property type="match status" value="1"/>
</dbReference>
<proteinExistence type="predicted"/>
<dbReference type="EMBL" id="CAXKWB010015895">
    <property type="protein sequence ID" value="CAL4114743.1"/>
    <property type="molecule type" value="Genomic_DNA"/>
</dbReference>
<organism evidence="1 2">
    <name type="scientific">Meganyctiphanes norvegica</name>
    <name type="common">Northern krill</name>
    <name type="synonym">Thysanopoda norvegica</name>
    <dbReference type="NCBI Taxonomy" id="48144"/>
    <lineage>
        <taxon>Eukaryota</taxon>
        <taxon>Metazoa</taxon>
        <taxon>Ecdysozoa</taxon>
        <taxon>Arthropoda</taxon>
        <taxon>Crustacea</taxon>
        <taxon>Multicrustacea</taxon>
        <taxon>Malacostraca</taxon>
        <taxon>Eumalacostraca</taxon>
        <taxon>Eucarida</taxon>
        <taxon>Euphausiacea</taxon>
        <taxon>Euphausiidae</taxon>
        <taxon>Meganyctiphanes</taxon>
    </lineage>
</organism>
<evidence type="ECO:0000313" key="2">
    <source>
        <dbReference type="Proteomes" id="UP001497623"/>
    </source>
</evidence>
<protein>
    <recommendedName>
        <fullName evidence="3">F5/8 type C domain-containing protein</fullName>
    </recommendedName>
</protein>
<feature type="non-terminal residue" evidence="1">
    <location>
        <position position="233"/>
    </location>
</feature>
<dbReference type="AlphaFoldDB" id="A0AAV2R759"/>